<comment type="caution">
    <text evidence="2">The sequence shown here is derived from an EMBL/GenBank/DDBJ whole genome shotgun (WGS) entry which is preliminary data.</text>
</comment>
<dbReference type="EMBL" id="MCFC01000059">
    <property type="protein sequence ID" value="ORY25258.1"/>
    <property type="molecule type" value="Genomic_DNA"/>
</dbReference>
<evidence type="ECO:0000313" key="3">
    <source>
        <dbReference type="Proteomes" id="UP000193986"/>
    </source>
</evidence>
<keyword evidence="3" id="KW-1185">Reference proteome</keyword>
<feature type="region of interest" description="Disordered" evidence="1">
    <location>
        <begin position="133"/>
        <end position="160"/>
    </location>
</feature>
<dbReference type="InParanoid" id="A0A1Y2ARQ8"/>
<gene>
    <name evidence="2" type="ORF">BCR39DRAFT_292189</name>
</gene>
<dbReference type="Proteomes" id="UP000193986">
    <property type="component" value="Unassembled WGS sequence"/>
</dbReference>
<evidence type="ECO:0000256" key="1">
    <source>
        <dbReference type="SAM" id="MobiDB-lite"/>
    </source>
</evidence>
<accession>A0A1Y2ARQ8</accession>
<sequence length="243" mass="25239">MGSGASKSARRLPTTIPTTIRSTTIPTPTPTPAPAPTPASTPAGPYDPIASAHPPASAGDVGGSDAVMSQYGGRGQDGGDASVPGRSRPGFSGEKDAAVLRDGMDPQFASNLSRLGQVAIHDAGLFMRTPSAAQRTLSARQQASSSSSSSSTSSSTSQNQQQLLTTTLLISLLDNLKELPPGSDPTHLYKKFGVDQSLIGEVRKWVNSPSIGDEIVLVDEGEEQKFLPAIWVDAADMAEKPSR</sequence>
<evidence type="ECO:0000313" key="2">
    <source>
        <dbReference type="EMBL" id="ORY25258.1"/>
    </source>
</evidence>
<feature type="compositionally biased region" description="Pro residues" evidence="1">
    <location>
        <begin position="27"/>
        <end position="39"/>
    </location>
</feature>
<protein>
    <submittedName>
        <fullName evidence="2">Uncharacterized protein</fullName>
    </submittedName>
</protein>
<proteinExistence type="predicted"/>
<dbReference type="OrthoDB" id="4085451at2759"/>
<feature type="region of interest" description="Disordered" evidence="1">
    <location>
        <begin position="1"/>
        <end position="94"/>
    </location>
</feature>
<reference evidence="2 3" key="1">
    <citation type="submission" date="2016-07" db="EMBL/GenBank/DDBJ databases">
        <title>Pervasive Adenine N6-methylation of Active Genes in Fungi.</title>
        <authorList>
            <consortium name="DOE Joint Genome Institute"/>
            <person name="Mondo S.J."/>
            <person name="Dannebaum R.O."/>
            <person name="Kuo R.C."/>
            <person name="Labutti K."/>
            <person name="Haridas S."/>
            <person name="Kuo A."/>
            <person name="Salamov A."/>
            <person name="Ahrendt S.R."/>
            <person name="Lipzen A."/>
            <person name="Sullivan W."/>
            <person name="Andreopoulos W.B."/>
            <person name="Clum A."/>
            <person name="Lindquist E."/>
            <person name="Daum C."/>
            <person name="Ramamoorthy G.K."/>
            <person name="Gryganskyi A."/>
            <person name="Culley D."/>
            <person name="Magnuson J.K."/>
            <person name="James T.Y."/>
            <person name="O'Malley M.A."/>
            <person name="Stajich J.E."/>
            <person name="Spatafora J.W."/>
            <person name="Visel A."/>
            <person name="Grigoriev I.V."/>
        </authorList>
    </citation>
    <scope>NUCLEOTIDE SEQUENCE [LARGE SCALE GENOMIC DNA]</scope>
    <source>
        <strain evidence="2 3">68-887.2</strain>
    </source>
</reference>
<feature type="compositionally biased region" description="Low complexity" evidence="1">
    <location>
        <begin position="13"/>
        <end position="26"/>
    </location>
</feature>
<organism evidence="2 3">
    <name type="scientific">Naematelia encephala</name>
    <dbReference type="NCBI Taxonomy" id="71784"/>
    <lineage>
        <taxon>Eukaryota</taxon>
        <taxon>Fungi</taxon>
        <taxon>Dikarya</taxon>
        <taxon>Basidiomycota</taxon>
        <taxon>Agaricomycotina</taxon>
        <taxon>Tremellomycetes</taxon>
        <taxon>Tremellales</taxon>
        <taxon>Naemateliaceae</taxon>
        <taxon>Naematelia</taxon>
    </lineage>
</organism>
<dbReference type="AlphaFoldDB" id="A0A1Y2ARQ8"/>
<name>A0A1Y2ARQ8_9TREE</name>